<dbReference type="Pfam" id="PF12728">
    <property type="entry name" value="HTH_17"/>
    <property type="match status" value="1"/>
</dbReference>
<proteinExistence type="predicted"/>
<dbReference type="InterPro" id="IPR009061">
    <property type="entry name" value="DNA-bd_dom_put_sf"/>
</dbReference>
<dbReference type="InterPro" id="IPR010093">
    <property type="entry name" value="SinI_DNA-bd"/>
</dbReference>
<dbReference type="RefSeq" id="WP_094105974.1">
    <property type="nucleotide sequence ID" value="NZ_PXYY01000004.1"/>
</dbReference>
<gene>
    <name evidence="2" type="ORF">C7N83_01260</name>
</gene>
<dbReference type="Proteomes" id="UP000241868">
    <property type="component" value="Unassembled WGS sequence"/>
</dbReference>
<dbReference type="InterPro" id="IPR041657">
    <property type="entry name" value="HTH_17"/>
</dbReference>
<keyword evidence="3" id="KW-1185">Reference proteome</keyword>
<dbReference type="NCBIfam" id="TIGR01764">
    <property type="entry name" value="excise"/>
    <property type="match status" value="1"/>
</dbReference>
<dbReference type="OrthoDB" id="8603324at2"/>
<dbReference type="AlphaFoldDB" id="A0A2P7U308"/>
<dbReference type="Gene3D" id="1.10.1660.10">
    <property type="match status" value="1"/>
</dbReference>
<evidence type="ECO:0000313" key="2">
    <source>
        <dbReference type="EMBL" id="PSJ81335.1"/>
    </source>
</evidence>
<organism evidence="2 3">
    <name type="scientific">Neisseria iguanae</name>
    <dbReference type="NCBI Taxonomy" id="90242"/>
    <lineage>
        <taxon>Bacteria</taxon>
        <taxon>Pseudomonadati</taxon>
        <taxon>Pseudomonadota</taxon>
        <taxon>Betaproteobacteria</taxon>
        <taxon>Neisseriales</taxon>
        <taxon>Neisseriaceae</taxon>
        <taxon>Neisseria</taxon>
    </lineage>
</organism>
<sequence length="109" mass="12644">MSKTYTVEEAAEYCKCHAETIRQYIRKGMLEASRPGRRYCITQAALDVFLMRKENEQVQASLEHRSKAKCRSTYETAFTTSILEQKAAAELDSLLEPKTKRKRKSFMIN</sequence>
<comment type="caution">
    <text evidence="2">The sequence shown here is derived from an EMBL/GenBank/DDBJ whole genome shotgun (WGS) entry which is preliminary data.</text>
</comment>
<dbReference type="EMBL" id="PXYY01000004">
    <property type="protein sequence ID" value="PSJ81335.1"/>
    <property type="molecule type" value="Genomic_DNA"/>
</dbReference>
<name>A0A2P7U308_9NEIS</name>
<evidence type="ECO:0000259" key="1">
    <source>
        <dbReference type="Pfam" id="PF12728"/>
    </source>
</evidence>
<accession>A0A2P7U308</accession>
<dbReference type="SUPFAM" id="SSF46955">
    <property type="entry name" value="Putative DNA-binding domain"/>
    <property type="match status" value="1"/>
</dbReference>
<dbReference type="GO" id="GO:0003677">
    <property type="term" value="F:DNA binding"/>
    <property type="evidence" value="ECO:0007669"/>
    <property type="project" value="InterPro"/>
</dbReference>
<reference evidence="2 3" key="1">
    <citation type="submission" date="2018-03" db="EMBL/GenBank/DDBJ databases">
        <title>Neisseria weixii sp. nov., isolated from the intestinal contents of Tibetan Plateau pika (Ochotona curzoniae) in Yushu, Qinghai Province, China.</title>
        <authorList>
            <person name="Gui Z."/>
        </authorList>
    </citation>
    <scope>NUCLEOTIDE SEQUENCE [LARGE SCALE GENOMIC DNA]</scope>
    <source>
        <strain evidence="2 3">ATCC 51483</strain>
    </source>
</reference>
<protein>
    <submittedName>
        <fullName evidence="2">Helix-turn-helix domain-containing protein</fullName>
    </submittedName>
</protein>
<feature type="domain" description="Helix-turn-helix" evidence="1">
    <location>
        <begin position="5"/>
        <end position="52"/>
    </location>
</feature>
<evidence type="ECO:0000313" key="3">
    <source>
        <dbReference type="Proteomes" id="UP000241868"/>
    </source>
</evidence>